<protein>
    <submittedName>
        <fullName evidence="5">Uncharacterized protein</fullName>
    </submittedName>
</protein>
<feature type="compositionally biased region" description="Polar residues" evidence="2">
    <location>
        <begin position="38"/>
        <end position="49"/>
    </location>
</feature>
<dbReference type="CDD" id="cd13777">
    <property type="entry name" value="Aar2_N"/>
    <property type="match status" value="1"/>
</dbReference>
<dbReference type="EMBL" id="JAPEVB010000003">
    <property type="protein sequence ID" value="KAJ4392045.1"/>
    <property type="molecule type" value="Genomic_DNA"/>
</dbReference>
<evidence type="ECO:0000256" key="1">
    <source>
        <dbReference type="ARBA" id="ARBA00006281"/>
    </source>
</evidence>
<dbReference type="OrthoDB" id="201752at2759"/>
<evidence type="ECO:0000259" key="3">
    <source>
        <dbReference type="Pfam" id="PF05282"/>
    </source>
</evidence>
<gene>
    <name evidence="5" type="ORF">N0V93_005666</name>
</gene>
<evidence type="ECO:0000313" key="6">
    <source>
        <dbReference type="Proteomes" id="UP001140453"/>
    </source>
</evidence>
<dbReference type="Pfam" id="PF05282">
    <property type="entry name" value="AAR2"/>
    <property type="match status" value="1"/>
</dbReference>
<name>A0A9W9CY86_9PEZI</name>
<reference evidence="5" key="1">
    <citation type="submission" date="2022-10" db="EMBL/GenBank/DDBJ databases">
        <title>Tapping the CABI collections for fungal endophytes: first genome assemblies for Collariella, Neodidymelliopsis, Ascochyta clinopodiicola, Didymella pomorum, Didymosphaeria variabile, Neocosmospora piperis and Neocucurbitaria cava.</title>
        <authorList>
            <person name="Hill R."/>
        </authorList>
    </citation>
    <scope>NUCLEOTIDE SEQUENCE</scope>
    <source>
        <strain evidence="5">IMI 355082</strain>
    </source>
</reference>
<comment type="similarity">
    <text evidence="1">Belongs to the AAR2 family.</text>
</comment>
<dbReference type="InterPro" id="IPR038514">
    <property type="entry name" value="AAR2_C_sf"/>
</dbReference>
<dbReference type="InterPro" id="IPR038516">
    <property type="entry name" value="AAR2_N_sf"/>
</dbReference>
<dbReference type="Pfam" id="PF20981">
    <property type="entry name" value="AAR2_1st"/>
    <property type="match status" value="1"/>
</dbReference>
<dbReference type="AlphaFoldDB" id="A0A9W9CY86"/>
<dbReference type="Proteomes" id="UP001140453">
    <property type="component" value="Unassembled WGS sequence"/>
</dbReference>
<sequence>MASNQDPPSQDDGQLTQSDVVNGEEPSLAVDAGVSVSPAPSGNSSVHLLTGTDSAASDKISMRSHTSIPVVGTFPLGSLRVHKAMDSPRCELMEASELNTSDMPSLEGDEDIATAATESPVSGGDVFLLLDLLPNSTVGCDAKAMGTGTSQFQGIRDIPPGSHFIWVSEPNAMSRCGYWFLATPQRQQVRVKQWDKFNEVLVTPASEFEARDMRDNVAQLYPQLIPYGTDGSSSQARTSGKDDDAALLWRQLTACISEKLLARVTGKNKPDVGEWLVDTSDSAAGEDGFPRTKTTTQTYQTLVGTGELNFLFPEGDVDLHTATGLDEDLVPDTSMDILRLLDTPGTGVTEADLIGELQFTFLTGLHLSNLACIEQWWHLLLKIFLRAHKLVNLRPGLSLAFLTTLHSQMVYNETYISPNNSSDDAEPQHEYGGTGGATSLLDVIPGNKRKLRQALTLYKRRMNELLLNLPGGLLTSEQGQVGKAFVEVEEWFWKLGWDLRTDYVKGEKDGKDRGADDDLPYDEDDEYKPVIVDLDDHGREVGLVSFT</sequence>
<dbReference type="PANTHER" id="PTHR12689:SF4">
    <property type="entry name" value="PROTEIN AAR2 HOMOLOG"/>
    <property type="match status" value="1"/>
</dbReference>
<evidence type="ECO:0000256" key="2">
    <source>
        <dbReference type="SAM" id="MobiDB-lite"/>
    </source>
</evidence>
<dbReference type="GO" id="GO:0000244">
    <property type="term" value="P:spliceosomal tri-snRNP complex assembly"/>
    <property type="evidence" value="ECO:0007669"/>
    <property type="project" value="TreeGrafter"/>
</dbReference>
<feature type="domain" description="AAR2 C-terminal" evidence="3">
    <location>
        <begin position="349"/>
        <end position="499"/>
    </location>
</feature>
<dbReference type="CDD" id="cd13778">
    <property type="entry name" value="Aar2_C"/>
    <property type="match status" value="1"/>
</dbReference>
<keyword evidence="6" id="KW-1185">Reference proteome</keyword>
<evidence type="ECO:0000313" key="5">
    <source>
        <dbReference type="EMBL" id="KAJ4392045.1"/>
    </source>
</evidence>
<dbReference type="PANTHER" id="PTHR12689">
    <property type="entry name" value="A1 CISTRON SPLICING FACTOR AAR2-RELATED"/>
    <property type="match status" value="1"/>
</dbReference>
<comment type="caution">
    <text evidence="5">The sequence shown here is derived from an EMBL/GenBank/DDBJ whole genome shotgun (WGS) entry which is preliminary data.</text>
</comment>
<dbReference type="InterPro" id="IPR007946">
    <property type="entry name" value="AAR2"/>
</dbReference>
<feature type="compositionally biased region" description="Polar residues" evidence="2">
    <location>
        <begin position="1"/>
        <end position="20"/>
    </location>
</feature>
<evidence type="ECO:0000259" key="4">
    <source>
        <dbReference type="Pfam" id="PF20981"/>
    </source>
</evidence>
<dbReference type="InterPro" id="IPR033648">
    <property type="entry name" value="AAR2_C"/>
</dbReference>
<feature type="domain" description="AAR2 N-terminal" evidence="4">
    <location>
        <begin position="124"/>
        <end position="266"/>
    </location>
</feature>
<dbReference type="Gene3D" id="2.60.34.20">
    <property type="match status" value="1"/>
</dbReference>
<feature type="region of interest" description="Disordered" evidence="2">
    <location>
        <begin position="1"/>
        <end position="49"/>
    </location>
</feature>
<dbReference type="Gene3D" id="1.25.40.550">
    <property type="entry name" value="Aar2, C-terminal domain-like"/>
    <property type="match status" value="1"/>
</dbReference>
<organism evidence="5 6">
    <name type="scientific">Gnomoniopsis smithogilvyi</name>
    <dbReference type="NCBI Taxonomy" id="1191159"/>
    <lineage>
        <taxon>Eukaryota</taxon>
        <taxon>Fungi</taxon>
        <taxon>Dikarya</taxon>
        <taxon>Ascomycota</taxon>
        <taxon>Pezizomycotina</taxon>
        <taxon>Sordariomycetes</taxon>
        <taxon>Sordariomycetidae</taxon>
        <taxon>Diaporthales</taxon>
        <taxon>Gnomoniaceae</taxon>
        <taxon>Gnomoniopsis</taxon>
    </lineage>
</organism>
<accession>A0A9W9CY86</accession>
<proteinExistence type="inferred from homology"/>
<dbReference type="InterPro" id="IPR033647">
    <property type="entry name" value="Aar2_N"/>
</dbReference>